<name>A0AAV0VNP8_9HEMI</name>
<gene>
    <name evidence="2" type="ORF">MEUPH1_LOCUS2881</name>
</gene>
<evidence type="ECO:0008006" key="4">
    <source>
        <dbReference type="Google" id="ProtNLM"/>
    </source>
</evidence>
<feature type="compositionally biased region" description="Acidic residues" evidence="1">
    <location>
        <begin position="1"/>
        <end position="10"/>
    </location>
</feature>
<protein>
    <recommendedName>
        <fullName evidence="4">U1-type domain-containing protein</fullName>
    </recommendedName>
</protein>
<dbReference type="AlphaFoldDB" id="A0AAV0VNP8"/>
<organism evidence="2 3">
    <name type="scientific">Macrosiphum euphorbiae</name>
    <name type="common">potato aphid</name>
    <dbReference type="NCBI Taxonomy" id="13131"/>
    <lineage>
        <taxon>Eukaryota</taxon>
        <taxon>Metazoa</taxon>
        <taxon>Ecdysozoa</taxon>
        <taxon>Arthropoda</taxon>
        <taxon>Hexapoda</taxon>
        <taxon>Insecta</taxon>
        <taxon>Pterygota</taxon>
        <taxon>Neoptera</taxon>
        <taxon>Paraneoptera</taxon>
        <taxon>Hemiptera</taxon>
        <taxon>Sternorrhyncha</taxon>
        <taxon>Aphidomorpha</taxon>
        <taxon>Aphidoidea</taxon>
        <taxon>Aphididae</taxon>
        <taxon>Macrosiphini</taxon>
        <taxon>Macrosiphum</taxon>
    </lineage>
</organism>
<comment type="caution">
    <text evidence="2">The sequence shown here is derived from an EMBL/GenBank/DDBJ whole genome shotgun (WGS) entry which is preliminary data.</text>
</comment>
<dbReference type="Gene3D" id="3.30.160.60">
    <property type="entry name" value="Classic Zinc Finger"/>
    <property type="match status" value="1"/>
</dbReference>
<evidence type="ECO:0000313" key="3">
    <source>
        <dbReference type="Proteomes" id="UP001160148"/>
    </source>
</evidence>
<dbReference type="EMBL" id="CARXXK010000001">
    <property type="protein sequence ID" value="CAI6345924.1"/>
    <property type="molecule type" value="Genomic_DNA"/>
</dbReference>
<evidence type="ECO:0000313" key="2">
    <source>
        <dbReference type="EMBL" id="CAI6345924.1"/>
    </source>
</evidence>
<feature type="region of interest" description="Disordered" evidence="1">
    <location>
        <begin position="1"/>
        <end position="44"/>
    </location>
</feature>
<dbReference type="Proteomes" id="UP001160148">
    <property type="component" value="Unassembled WGS sequence"/>
</dbReference>
<keyword evidence="3" id="KW-1185">Reference proteome</keyword>
<evidence type="ECO:0000256" key="1">
    <source>
        <dbReference type="SAM" id="MobiDB-lite"/>
    </source>
</evidence>
<accession>A0AAV0VNP8</accession>
<sequence length="191" mass="22336">MDKEESDIDNPDYRQNTPTKTKLKRGSEVSKKDRPKHRSQKFRNEWTKSKDFEHWIAPVPQDEYKAFCKFCKVPMVAEMSVLKSHNIGKKHSQLLNGIKRQPLMSCFTTPQVEVEANIKKKEKVSVAEIRLAAFFAEHNISFLTSDHLIDLLKETFDDSETIQGLNMKRTKTTAINYNKKCYWRITKIRIG</sequence>
<proteinExistence type="predicted"/>
<reference evidence="2 3" key="1">
    <citation type="submission" date="2023-01" db="EMBL/GenBank/DDBJ databases">
        <authorList>
            <person name="Whitehead M."/>
        </authorList>
    </citation>
    <scope>NUCLEOTIDE SEQUENCE [LARGE SCALE GENOMIC DNA]</scope>
</reference>